<keyword evidence="2" id="KW-1133">Transmembrane helix</keyword>
<evidence type="ECO:0000313" key="3">
    <source>
        <dbReference type="EMBL" id="KAK3900577.1"/>
    </source>
</evidence>
<keyword evidence="2" id="KW-0812">Transmembrane</keyword>
<accession>A0AAN6MGQ7</accession>
<gene>
    <name evidence="3" type="ORF">C8A05DRAFT_17134</name>
</gene>
<feature type="region of interest" description="Disordered" evidence="1">
    <location>
        <begin position="109"/>
        <end position="193"/>
    </location>
</feature>
<reference evidence="3" key="1">
    <citation type="journal article" date="2023" name="Mol. Phylogenet. Evol.">
        <title>Genome-scale phylogeny and comparative genomics of the fungal order Sordariales.</title>
        <authorList>
            <person name="Hensen N."/>
            <person name="Bonometti L."/>
            <person name="Westerberg I."/>
            <person name="Brannstrom I.O."/>
            <person name="Guillou S."/>
            <person name="Cros-Aarteil S."/>
            <person name="Calhoun S."/>
            <person name="Haridas S."/>
            <person name="Kuo A."/>
            <person name="Mondo S."/>
            <person name="Pangilinan J."/>
            <person name="Riley R."/>
            <person name="LaButti K."/>
            <person name="Andreopoulos B."/>
            <person name="Lipzen A."/>
            <person name="Chen C."/>
            <person name="Yan M."/>
            <person name="Daum C."/>
            <person name="Ng V."/>
            <person name="Clum A."/>
            <person name="Steindorff A."/>
            <person name="Ohm R.A."/>
            <person name="Martin F."/>
            <person name="Silar P."/>
            <person name="Natvig D.O."/>
            <person name="Lalanne C."/>
            <person name="Gautier V."/>
            <person name="Ament-Velasquez S.L."/>
            <person name="Kruys A."/>
            <person name="Hutchinson M.I."/>
            <person name="Powell A.J."/>
            <person name="Barry K."/>
            <person name="Miller A.N."/>
            <person name="Grigoriev I.V."/>
            <person name="Debuchy R."/>
            <person name="Gladieux P."/>
            <person name="Hiltunen Thoren M."/>
            <person name="Johannesson H."/>
        </authorList>
    </citation>
    <scope>NUCLEOTIDE SEQUENCE</scope>
    <source>
        <strain evidence="3">CBS 103.79</strain>
    </source>
</reference>
<comment type="caution">
    <text evidence="3">The sequence shown here is derived from an EMBL/GenBank/DDBJ whole genome shotgun (WGS) entry which is preliminary data.</text>
</comment>
<feature type="transmembrane region" description="Helical" evidence="2">
    <location>
        <begin position="57"/>
        <end position="81"/>
    </location>
</feature>
<dbReference type="EMBL" id="MU855658">
    <property type="protein sequence ID" value="KAK3900577.1"/>
    <property type="molecule type" value="Genomic_DNA"/>
</dbReference>
<name>A0AAN6MGQ7_9PEZI</name>
<keyword evidence="2" id="KW-0472">Membrane</keyword>
<keyword evidence="4" id="KW-1185">Reference proteome</keyword>
<evidence type="ECO:0000256" key="1">
    <source>
        <dbReference type="SAM" id="MobiDB-lite"/>
    </source>
</evidence>
<dbReference type="Proteomes" id="UP001303889">
    <property type="component" value="Unassembled WGS sequence"/>
</dbReference>
<evidence type="ECO:0000256" key="2">
    <source>
        <dbReference type="SAM" id="Phobius"/>
    </source>
</evidence>
<protein>
    <submittedName>
        <fullName evidence="3">Uncharacterized protein</fullName>
    </submittedName>
</protein>
<reference evidence="3" key="2">
    <citation type="submission" date="2023-05" db="EMBL/GenBank/DDBJ databases">
        <authorList>
            <consortium name="Lawrence Berkeley National Laboratory"/>
            <person name="Steindorff A."/>
            <person name="Hensen N."/>
            <person name="Bonometti L."/>
            <person name="Westerberg I."/>
            <person name="Brannstrom I.O."/>
            <person name="Guillou S."/>
            <person name="Cros-Aarteil S."/>
            <person name="Calhoun S."/>
            <person name="Haridas S."/>
            <person name="Kuo A."/>
            <person name="Mondo S."/>
            <person name="Pangilinan J."/>
            <person name="Riley R."/>
            <person name="Labutti K."/>
            <person name="Andreopoulos B."/>
            <person name="Lipzen A."/>
            <person name="Chen C."/>
            <person name="Yanf M."/>
            <person name="Daum C."/>
            <person name="Ng V."/>
            <person name="Clum A."/>
            <person name="Ohm R."/>
            <person name="Martin F."/>
            <person name="Silar P."/>
            <person name="Natvig D."/>
            <person name="Lalanne C."/>
            <person name="Gautier V."/>
            <person name="Ament-Velasquez S.L."/>
            <person name="Kruys A."/>
            <person name="Hutchinson M.I."/>
            <person name="Powell A.J."/>
            <person name="Barry K."/>
            <person name="Miller A.N."/>
            <person name="Grigoriev I.V."/>
            <person name="Debuchy R."/>
            <person name="Gladieux P."/>
            <person name="Thoren M.H."/>
            <person name="Johannesson H."/>
        </authorList>
    </citation>
    <scope>NUCLEOTIDE SEQUENCE</scope>
    <source>
        <strain evidence="3">CBS 103.79</strain>
    </source>
</reference>
<proteinExistence type="predicted"/>
<evidence type="ECO:0000313" key="4">
    <source>
        <dbReference type="Proteomes" id="UP001303889"/>
    </source>
</evidence>
<organism evidence="3 4">
    <name type="scientific">Staphylotrichum tortipilum</name>
    <dbReference type="NCBI Taxonomy" id="2831512"/>
    <lineage>
        <taxon>Eukaryota</taxon>
        <taxon>Fungi</taxon>
        <taxon>Dikarya</taxon>
        <taxon>Ascomycota</taxon>
        <taxon>Pezizomycotina</taxon>
        <taxon>Sordariomycetes</taxon>
        <taxon>Sordariomycetidae</taxon>
        <taxon>Sordariales</taxon>
        <taxon>Chaetomiaceae</taxon>
        <taxon>Staphylotrichum</taxon>
    </lineage>
</organism>
<dbReference type="AlphaFoldDB" id="A0AAN6MGQ7"/>
<feature type="compositionally biased region" description="Polar residues" evidence="1">
    <location>
        <begin position="163"/>
        <end position="181"/>
    </location>
</feature>
<sequence length="193" mass="21322">MARETGPRAVAAASTSAHSFATHLRRAVAMLVSREDKNCNPQPGVDFCEKPSISSSAVTWIIVGVVLGVILVATCTVLFILHLRRKRRDRREDMDERFQMSDYGLDDVAGARKPRIDDDMKSQDGSPNPYGRRSRDPLQGGTEPRYQPSQSNGHLNPFDDASSFRTGNGTSSYAPSVNQQWPARDSSQKRTLA</sequence>